<dbReference type="AlphaFoldDB" id="A0A916VC38"/>
<proteinExistence type="predicted"/>
<reference evidence="1" key="1">
    <citation type="submission" date="2020-06" db="EMBL/GenBank/DDBJ databases">
        <title>Characterization of fructooligosaccharide metabolism and fructooligosaccharide-degrading enzymes in human commensal butyrate producers.</title>
        <authorList>
            <person name="Tanno H."/>
            <person name="Fujii T."/>
            <person name="Hirano K."/>
            <person name="Maeno S."/>
            <person name="Tonozuka T."/>
            <person name="Sakamoto M."/>
            <person name="Ohkuma M."/>
            <person name="Tochio T."/>
            <person name="Endo A."/>
        </authorList>
    </citation>
    <scope>NUCLEOTIDE SEQUENCE</scope>
    <source>
        <strain evidence="1">JCM 17466</strain>
    </source>
</reference>
<organism evidence="1 2">
    <name type="scientific">Anaerostipes butyraticus</name>
    <dbReference type="NCBI Taxonomy" id="645466"/>
    <lineage>
        <taxon>Bacteria</taxon>
        <taxon>Bacillati</taxon>
        <taxon>Bacillota</taxon>
        <taxon>Clostridia</taxon>
        <taxon>Lachnospirales</taxon>
        <taxon>Lachnospiraceae</taxon>
        <taxon>Anaerostipes</taxon>
    </lineage>
</organism>
<keyword evidence="2" id="KW-1185">Reference proteome</keyword>
<protein>
    <submittedName>
        <fullName evidence="1">Uncharacterized protein</fullName>
    </submittedName>
</protein>
<gene>
    <name evidence="1" type="ORF">ANBU17_01590</name>
</gene>
<dbReference type="Proteomes" id="UP000613208">
    <property type="component" value="Unassembled WGS sequence"/>
</dbReference>
<accession>A0A916VC38</accession>
<sequence>MAGSCDTLTLSITTNNGTSVTVAKKSGQAENSKFSLNIIVGGGDKKNDT</sequence>
<dbReference type="EMBL" id="BLYI01000003">
    <property type="protein sequence ID" value="GFO83812.1"/>
    <property type="molecule type" value="Genomic_DNA"/>
</dbReference>
<evidence type="ECO:0000313" key="2">
    <source>
        <dbReference type="Proteomes" id="UP000613208"/>
    </source>
</evidence>
<comment type="caution">
    <text evidence="1">The sequence shown here is derived from an EMBL/GenBank/DDBJ whole genome shotgun (WGS) entry which is preliminary data.</text>
</comment>
<evidence type="ECO:0000313" key="1">
    <source>
        <dbReference type="EMBL" id="GFO83812.1"/>
    </source>
</evidence>
<name>A0A916VC38_9FIRM</name>